<dbReference type="RefSeq" id="WP_088992835.1">
    <property type="nucleotide sequence ID" value="NZ_LT607750.1"/>
</dbReference>
<keyword evidence="1" id="KW-0472">Membrane</keyword>
<dbReference type="Proteomes" id="UP000198217">
    <property type="component" value="Chromosome I"/>
</dbReference>
<evidence type="ECO:0000256" key="1">
    <source>
        <dbReference type="SAM" id="Phobius"/>
    </source>
</evidence>
<evidence type="ECO:0000313" key="2">
    <source>
        <dbReference type="EMBL" id="SCG42404.1"/>
    </source>
</evidence>
<feature type="transmembrane region" description="Helical" evidence="1">
    <location>
        <begin position="37"/>
        <end position="57"/>
    </location>
</feature>
<name>A0A1C5H8S4_9ACTN</name>
<feature type="transmembrane region" description="Helical" evidence="1">
    <location>
        <begin position="69"/>
        <end position="92"/>
    </location>
</feature>
<accession>A0A1C5H8S4</accession>
<keyword evidence="1" id="KW-1133">Transmembrane helix</keyword>
<feature type="transmembrane region" description="Helical" evidence="1">
    <location>
        <begin position="129"/>
        <end position="149"/>
    </location>
</feature>
<dbReference type="AlphaFoldDB" id="A0A1C5H8S4"/>
<organism evidence="2 3">
    <name type="scientific">Micromonospora echinaurantiaca</name>
    <dbReference type="NCBI Taxonomy" id="47857"/>
    <lineage>
        <taxon>Bacteria</taxon>
        <taxon>Bacillati</taxon>
        <taxon>Actinomycetota</taxon>
        <taxon>Actinomycetes</taxon>
        <taxon>Micromonosporales</taxon>
        <taxon>Micromonosporaceae</taxon>
        <taxon>Micromonospora</taxon>
    </lineage>
</organism>
<sequence length="203" mass="20160">MIRLRPGPPATVADLRQAQALAGLLRAELDRVRSAALAWRNGLGALLLALVGFSLIRGRTDVGTLAPNWAALVGALLLAALVTGAVGALALLCAAHGRLAVTPVAALPPPPTGDHQEAVAAVRALRTGVGLVLLCAALLVAAVGVTWYGPPRTGPFVQVGTGAGAVCGTVTATAAGTLTIRTATGPVQVPLTDATTVKAVPAC</sequence>
<keyword evidence="3" id="KW-1185">Reference proteome</keyword>
<reference evidence="2 3" key="1">
    <citation type="submission" date="2016-06" db="EMBL/GenBank/DDBJ databases">
        <authorList>
            <person name="Kjaerup R.B."/>
            <person name="Dalgaard T.S."/>
            <person name="Juul-Madsen H.R."/>
        </authorList>
    </citation>
    <scope>NUCLEOTIDE SEQUENCE [LARGE SCALE GENOMIC DNA]</scope>
    <source>
        <strain evidence="2 3">DSM 43904</strain>
    </source>
</reference>
<proteinExistence type="predicted"/>
<evidence type="ECO:0000313" key="3">
    <source>
        <dbReference type="Proteomes" id="UP000198217"/>
    </source>
</evidence>
<keyword evidence="1" id="KW-0812">Transmembrane</keyword>
<protein>
    <submittedName>
        <fullName evidence="2">Uncharacterized protein</fullName>
    </submittedName>
</protein>
<dbReference type="EMBL" id="LT607750">
    <property type="protein sequence ID" value="SCG42404.1"/>
    <property type="molecule type" value="Genomic_DNA"/>
</dbReference>
<gene>
    <name evidence="2" type="ORF">GA0070609_1168</name>
</gene>